<protein>
    <recommendedName>
        <fullName evidence="4">F-box domain-containing protein</fullName>
    </recommendedName>
</protein>
<feature type="region of interest" description="Disordered" evidence="1">
    <location>
        <begin position="205"/>
        <end position="334"/>
    </location>
</feature>
<dbReference type="Proteomes" id="UP000747399">
    <property type="component" value="Unassembled WGS sequence"/>
</dbReference>
<gene>
    <name evidence="2" type="ORF">Vafri_21931</name>
</gene>
<reference evidence="2" key="1">
    <citation type="journal article" date="2021" name="Proc. Natl. Acad. Sci. U.S.A.">
        <title>Three genomes in the algal genus Volvox reveal the fate of a haploid sex-determining region after a transition to homothallism.</title>
        <authorList>
            <person name="Yamamoto K."/>
            <person name="Hamaji T."/>
            <person name="Kawai-Toyooka H."/>
            <person name="Matsuzaki R."/>
            <person name="Takahashi F."/>
            <person name="Nishimura Y."/>
            <person name="Kawachi M."/>
            <person name="Noguchi H."/>
            <person name="Minakuchi Y."/>
            <person name="Umen J.G."/>
            <person name="Toyoda A."/>
            <person name="Nozaki H."/>
        </authorList>
    </citation>
    <scope>NUCLEOTIDE SEQUENCE</scope>
    <source>
        <strain evidence="2">NIES-3780</strain>
    </source>
</reference>
<comment type="caution">
    <text evidence="2">The sequence shown here is derived from an EMBL/GenBank/DDBJ whole genome shotgun (WGS) entry which is preliminary data.</text>
</comment>
<accession>A0A8J4FEF8</accession>
<evidence type="ECO:0000313" key="2">
    <source>
        <dbReference type="EMBL" id="GIL68697.1"/>
    </source>
</evidence>
<organism evidence="2 3">
    <name type="scientific">Volvox africanus</name>
    <dbReference type="NCBI Taxonomy" id="51714"/>
    <lineage>
        <taxon>Eukaryota</taxon>
        <taxon>Viridiplantae</taxon>
        <taxon>Chlorophyta</taxon>
        <taxon>core chlorophytes</taxon>
        <taxon>Chlorophyceae</taxon>
        <taxon>CS clade</taxon>
        <taxon>Chlamydomonadales</taxon>
        <taxon>Volvocaceae</taxon>
        <taxon>Volvox</taxon>
    </lineage>
</organism>
<feature type="compositionally biased region" description="Low complexity" evidence="1">
    <location>
        <begin position="309"/>
        <end position="322"/>
    </location>
</feature>
<name>A0A8J4FEF8_9CHLO</name>
<feature type="compositionally biased region" description="Acidic residues" evidence="1">
    <location>
        <begin position="222"/>
        <end position="242"/>
    </location>
</feature>
<dbReference type="InterPro" id="IPR036047">
    <property type="entry name" value="F-box-like_dom_sf"/>
</dbReference>
<evidence type="ECO:0000313" key="3">
    <source>
        <dbReference type="Proteomes" id="UP000747399"/>
    </source>
</evidence>
<dbReference type="Gene3D" id="1.20.1280.50">
    <property type="match status" value="1"/>
</dbReference>
<sequence>MHNVISLAGQQPVLSSHHCDRTAPFPSHPFQVPLPFYLLFPQFSSTYLLVKPPGSIYSLALLPRSHDLEISQAQLLPVLDAVDLVRLGSCCRALHAAAFSDDVWRPLCEALGWGCFPRGNSWQACFSSRRRMLCVECGAPSRYVFALLECRLCERCEHRSPKYGLVTALEAAERYGVPFTALASLLYHETCGARFYLRSAVETLSSSHNGSRGGGIASTASTDEDEDEDEYQRDEELGEGESSDSCGDSDGAAALAGEGGAVGRRAEEKAARKAAKKAAKEAQRQKRQLRNTLERGGDGGRGGRQAYRSPGQSSWPSGGQASVVLQRAKTGIWH</sequence>
<evidence type="ECO:0008006" key="4">
    <source>
        <dbReference type="Google" id="ProtNLM"/>
    </source>
</evidence>
<evidence type="ECO:0000256" key="1">
    <source>
        <dbReference type="SAM" id="MobiDB-lite"/>
    </source>
</evidence>
<dbReference type="SUPFAM" id="SSF81383">
    <property type="entry name" value="F-box domain"/>
    <property type="match status" value="1"/>
</dbReference>
<dbReference type="EMBL" id="BNCO01000124">
    <property type="protein sequence ID" value="GIL68697.1"/>
    <property type="molecule type" value="Genomic_DNA"/>
</dbReference>
<keyword evidence="3" id="KW-1185">Reference proteome</keyword>
<dbReference type="AlphaFoldDB" id="A0A8J4FEF8"/>
<feature type="compositionally biased region" description="Low complexity" evidence="1">
    <location>
        <begin position="243"/>
        <end position="256"/>
    </location>
</feature>
<proteinExistence type="predicted"/>